<gene>
    <name evidence="1" type="ORF">ENN04_07755</name>
</gene>
<name>A0A7C5SXN5_9AQUI</name>
<dbReference type="EMBL" id="DSAC01000095">
    <property type="protein sequence ID" value="HHO74507.1"/>
    <property type="molecule type" value="Genomic_DNA"/>
</dbReference>
<comment type="caution">
    <text evidence="1">The sequence shown here is derived from an EMBL/GenBank/DDBJ whole genome shotgun (WGS) entry which is preliminary data.</text>
</comment>
<organism evidence="1">
    <name type="scientific">Thermocrinis ruber</name>
    <dbReference type="NCBI Taxonomy" id="75906"/>
    <lineage>
        <taxon>Bacteria</taxon>
        <taxon>Pseudomonadati</taxon>
        <taxon>Aquificota</taxon>
        <taxon>Aquificia</taxon>
        <taxon>Aquificales</taxon>
        <taxon>Aquificaceae</taxon>
        <taxon>Thermocrinis</taxon>
    </lineage>
</organism>
<protein>
    <submittedName>
        <fullName evidence="1">Uncharacterized protein</fullName>
    </submittedName>
</protein>
<reference evidence="1" key="1">
    <citation type="journal article" date="2020" name="mSystems">
        <title>Genome- and Community-Level Interaction Insights into Carbon Utilization and Element Cycling Functions of Hydrothermarchaeota in Hydrothermal Sediment.</title>
        <authorList>
            <person name="Zhou Z."/>
            <person name="Liu Y."/>
            <person name="Xu W."/>
            <person name="Pan J."/>
            <person name="Luo Z.H."/>
            <person name="Li M."/>
        </authorList>
    </citation>
    <scope>NUCLEOTIDE SEQUENCE [LARGE SCALE GENOMIC DNA]</scope>
    <source>
        <strain evidence="1">SpSt-114</strain>
    </source>
</reference>
<proteinExistence type="predicted"/>
<sequence length="112" mass="12702">MGKESFFYNPAVENELPTVFTFSLDYIKTHRTKLISLIKTTEELKVNEVYVAYDRTTIYTPSGKAALPPLSKLSPLVLGRLKKLYSGMEGKQMEVLITSDGIAVVKEKERER</sequence>
<evidence type="ECO:0000313" key="1">
    <source>
        <dbReference type="EMBL" id="HHO74507.1"/>
    </source>
</evidence>
<dbReference type="AlphaFoldDB" id="A0A7C5SXN5"/>
<accession>A0A7C5SXN5</accession>